<gene>
    <name evidence="3" type="ORF">MED297_10026</name>
</gene>
<sequence length="1307" mass="148709">MTEQLRDIDLGSATNDPVWLSLNINQLNNTPYLIPVRKETPVLKAEKPDTWPLMLIPVDFCRHTDLRDWCNDGTEPTQRDALRDGWLYLFVDGYLWREVKVLNGHYYDINLQRCFGKSETLRPHSGTRLSSLVIPYRYEGDFIEVKAAFSDTQWSWVTIQKLGGMNPEDPRYKDLPEELSSIAPDNDYIDTRLTLLDFAGEQTDNPMIATQGSLAKELDATVHTYLKYQAQEESIFALPDLIGEALDIKDTYDQILHLATEHNQRIQNSDDPDIKLALDLNLRYNLETTAVEAALHRGHGLVDAETTGFGRARTRNREKLRRKYKIRSLQEELDDRKKKKSRIHFGDIKKALGSEQLQDWVNELYAYREQICDLFKTEAIVTLFQDYAQLGSDEQPFRRVEGLAVLANILDGLSARPIDTLQGCIVDIADARILDQEDEVETLLLGLTEHLNGLDLPGQPTLEPVATQIAQLTVSGLMKSIERKEDGNLLAIAKRYIDELTPEEQQVVANNKLLVESIENDGYVPVEDRHLNAIKTIIRAMSVLTVYQKDQLADYVKNGAELSSEQQQRIAGNLGEKRVTLDNQVREQKTLIEEDKIKVGAIEAELEEKRSLLVQIEANIEQQQSRLTKLEAELKQNQVGSIDLQHQKQRLNQDITVLRSSRIRLEREISFSKRRLQTFNQRVRGHQRTLMQVNDRIAGGQSPFFRGAHFKSNEQLARWTSEKLLGGIIREIEISVDDLVNQRFDSNIVPLDIERLKQRLRKDMQLIDDIVNGAHDTQTTHTLTVGNRKVRLNGQMAADRAEEVIPILQRVLGNADEINQQNDRVVKIMAMDLSTQEADMSQIDQKLNAQDASIRANQDALAELNQQLQAANDSTIPISDTLDSLGQQKRALEASIESLDSKTKTLIRQDMRIHGNLLPVVVGCGFLDLFNFGQKLMAFVKETTTKAMLEFAASSIDIVAFIGETIETTARKIGDFHEWGRTLQKTVSWFAKGFGIAASIITIVVASIELFSAIQKGDVWMGGAQISILIGGVAGFALALGVGIPVLNVVIILASVLIAWIFQEFFSDDLWDRYLEEGPFGADPDKRFSTTGNDSAWWSDDNFYVFSHWQENRLAAWQEWQSLIYRPKAHIDMDGDDISIITRLSSPPGTTLHWKLQMRKNDGQHEWQNLATESRSEPEYVIDTAFAGKFIYGPFKIQAADWRSGFKLELSEDARSFQAILKADLLQRIRDRYWGDDTYDLRLLVKCTPNEKETGLLGALPSPAIGHDGKVIDNWKSNQRRTDQYLHRSGVHDWWYCQKKTIDTEWF</sequence>
<name>A4BA83_9GAMM</name>
<evidence type="ECO:0000256" key="2">
    <source>
        <dbReference type="SAM" id="Phobius"/>
    </source>
</evidence>
<feature type="transmembrane region" description="Helical" evidence="2">
    <location>
        <begin position="1019"/>
        <end position="1040"/>
    </location>
</feature>
<reference evidence="3 4" key="1">
    <citation type="submission" date="2006-02" db="EMBL/GenBank/DDBJ databases">
        <authorList>
            <person name="Pinhassi J."/>
            <person name="Pedros-Alio C."/>
            <person name="Ferriera S."/>
            <person name="Johnson J."/>
            <person name="Kravitz S."/>
            <person name="Halpern A."/>
            <person name="Remington K."/>
            <person name="Beeson K."/>
            <person name="Tran B."/>
            <person name="Rogers Y.-H."/>
            <person name="Friedman R."/>
            <person name="Venter J.C."/>
        </authorList>
    </citation>
    <scope>NUCLEOTIDE SEQUENCE [LARGE SCALE GENOMIC DNA]</scope>
    <source>
        <strain evidence="3 4">MED297</strain>
    </source>
</reference>
<feature type="transmembrane region" description="Helical" evidence="2">
    <location>
        <begin position="989"/>
        <end position="1012"/>
    </location>
</feature>
<dbReference type="STRING" id="314283.MED297_10026"/>
<comment type="caution">
    <text evidence="3">The sequence shown here is derived from an EMBL/GenBank/DDBJ whole genome shotgun (WGS) entry which is preliminary data.</text>
</comment>
<evidence type="ECO:0000313" key="4">
    <source>
        <dbReference type="Proteomes" id="UP000005953"/>
    </source>
</evidence>
<proteinExistence type="predicted"/>
<dbReference type="HOGENOM" id="CLU_260990_0_0_6"/>
<dbReference type="RefSeq" id="WP_008041371.1">
    <property type="nucleotide sequence ID" value="NZ_CH724149.1"/>
</dbReference>
<keyword evidence="2" id="KW-1133">Transmembrane helix</keyword>
<keyword evidence="4" id="KW-1185">Reference proteome</keyword>
<accession>A4BA83</accession>
<dbReference type="CDD" id="cd20705">
    <property type="entry name" value="MIX_I"/>
    <property type="match status" value="1"/>
</dbReference>
<feature type="coiled-coil region" evidence="1">
    <location>
        <begin position="599"/>
        <end position="682"/>
    </location>
</feature>
<dbReference type="EMBL" id="AAOE01000002">
    <property type="protein sequence ID" value="EAR10839.1"/>
    <property type="molecule type" value="Genomic_DNA"/>
</dbReference>
<evidence type="ECO:0000313" key="3">
    <source>
        <dbReference type="EMBL" id="EAR10839.1"/>
    </source>
</evidence>
<keyword evidence="2" id="KW-0812">Transmembrane</keyword>
<protein>
    <submittedName>
        <fullName evidence="3">Uncharacterized protein</fullName>
    </submittedName>
</protein>
<dbReference type="Proteomes" id="UP000005953">
    <property type="component" value="Unassembled WGS sequence"/>
</dbReference>
<keyword evidence="2" id="KW-0472">Membrane</keyword>
<organism evidence="3 4">
    <name type="scientific">Reinekea blandensis MED297</name>
    <dbReference type="NCBI Taxonomy" id="314283"/>
    <lineage>
        <taxon>Bacteria</taxon>
        <taxon>Pseudomonadati</taxon>
        <taxon>Pseudomonadota</taxon>
        <taxon>Gammaproteobacteria</taxon>
        <taxon>Oceanospirillales</taxon>
        <taxon>Saccharospirillaceae</taxon>
        <taxon>Reinekea</taxon>
    </lineage>
</organism>
<dbReference type="OrthoDB" id="5406083at2"/>
<feature type="coiled-coil region" evidence="1">
    <location>
        <begin position="854"/>
        <end position="902"/>
    </location>
</feature>
<keyword evidence="1" id="KW-0175">Coiled coil</keyword>
<evidence type="ECO:0000256" key="1">
    <source>
        <dbReference type="SAM" id="Coils"/>
    </source>
</evidence>